<sequence length="231" mass="26632">MFTKFCCTQNLKALYNRSELPEALHQLVDIYEDNYASDFRGTRLSDIFSDQQLFGHVDEKQVWQSKDFSTLTDNDFILLKQWIAQHQPHSRSYSRQVVQRDAIHRFSHRFTNLRVSVNDSRIIFQQADGAKWQAGSILGIFSHAIVGGPTQQTWAIIQPFEEIAPADTIHDHWRSYPVIGGCLFRNRWAPSAVLVDVRHIMCHFSWSALEVEGIEGECLLVLPLNKVGIYL</sequence>
<keyword evidence="2" id="KW-1185">Reference proteome</keyword>
<dbReference type="AlphaFoldDB" id="A0A4Q2DM48"/>
<evidence type="ECO:0000313" key="1">
    <source>
        <dbReference type="EMBL" id="RXW21210.1"/>
    </source>
</evidence>
<gene>
    <name evidence="1" type="ORF">EST38_g4656</name>
</gene>
<accession>A0A4Q2DM48</accession>
<name>A0A4Q2DM48_9AGAR</name>
<evidence type="ECO:0000313" key="2">
    <source>
        <dbReference type="Proteomes" id="UP000290288"/>
    </source>
</evidence>
<dbReference type="Proteomes" id="UP000290288">
    <property type="component" value="Unassembled WGS sequence"/>
</dbReference>
<dbReference type="EMBL" id="SDEE01000117">
    <property type="protein sequence ID" value="RXW21210.1"/>
    <property type="molecule type" value="Genomic_DNA"/>
</dbReference>
<protein>
    <submittedName>
        <fullName evidence="1">Uncharacterized protein</fullName>
    </submittedName>
</protein>
<proteinExistence type="predicted"/>
<reference evidence="1 2" key="1">
    <citation type="submission" date="2019-01" db="EMBL/GenBank/DDBJ databases">
        <title>Draft genome sequence of Psathyrella aberdarensis IHI B618.</title>
        <authorList>
            <person name="Buettner E."/>
            <person name="Kellner H."/>
        </authorList>
    </citation>
    <scope>NUCLEOTIDE SEQUENCE [LARGE SCALE GENOMIC DNA]</scope>
    <source>
        <strain evidence="1 2">IHI B618</strain>
    </source>
</reference>
<comment type="caution">
    <text evidence="1">The sequence shown here is derived from an EMBL/GenBank/DDBJ whole genome shotgun (WGS) entry which is preliminary data.</text>
</comment>
<organism evidence="1 2">
    <name type="scientific">Candolleomyces aberdarensis</name>
    <dbReference type="NCBI Taxonomy" id="2316362"/>
    <lineage>
        <taxon>Eukaryota</taxon>
        <taxon>Fungi</taxon>
        <taxon>Dikarya</taxon>
        <taxon>Basidiomycota</taxon>
        <taxon>Agaricomycotina</taxon>
        <taxon>Agaricomycetes</taxon>
        <taxon>Agaricomycetidae</taxon>
        <taxon>Agaricales</taxon>
        <taxon>Agaricineae</taxon>
        <taxon>Psathyrellaceae</taxon>
        <taxon>Candolleomyces</taxon>
    </lineage>
</organism>
<dbReference type="OrthoDB" id="3248986at2759"/>